<feature type="transmembrane region" description="Helical" evidence="7">
    <location>
        <begin position="206"/>
        <end position="228"/>
    </location>
</feature>
<keyword evidence="3" id="KW-1003">Cell membrane</keyword>
<gene>
    <name evidence="9" type="ORF">RX402_03910</name>
</gene>
<feature type="transmembrane region" description="Helical" evidence="7">
    <location>
        <begin position="267"/>
        <end position="285"/>
    </location>
</feature>
<dbReference type="SUPFAM" id="SSF103481">
    <property type="entry name" value="Multidrug resistance efflux transporter EmrE"/>
    <property type="match status" value="2"/>
</dbReference>
<sequence length="319" mass="34391">METVKLSRAEWLDKIFGTPVFAVLLAIFCNVLWGSAFPFIKLGYRLFSIETSNTASIFCFAGVRFMLGSFLVLLGSVLLQSRIPRLPRGKVAAECCALGLWQTTFQYAFYYIAVAMLTGAFGGILNSTQSFLGVIFAHFIYGNADRMTSAKTLGCVIGFAGVLIGTLGNHGSGSGWGVFCMMTATVIFTLSGPWNKSVTKKADSFAVCFINLFVGGLALFVLGVVMGGSLHVQSALAVVVMLYLAFICGAGYVLWALLMKNNPVSRIAIFGFVNPVVNVLLSAVLNGEPLFRWQYLAALVFVCVGIWLVNKAPAKKEGK</sequence>
<feature type="transmembrane region" description="Helical" evidence="7">
    <location>
        <begin position="20"/>
        <end position="40"/>
    </location>
</feature>
<name>A0ABU3TX66_9FIRM</name>
<evidence type="ECO:0000256" key="3">
    <source>
        <dbReference type="ARBA" id="ARBA00022475"/>
    </source>
</evidence>
<evidence type="ECO:0000256" key="4">
    <source>
        <dbReference type="ARBA" id="ARBA00022692"/>
    </source>
</evidence>
<dbReference type="Proteomes" id="UP001263246">
    <property type="component" value="Unassembled WGS sequence"/>
</dbReference>
<evidence type="ECO:0000259" key="8">
    <source>
        <dbReference type="Pfam" id="PF00892"/>
    </source>
</evidence>
<reference evidence="9 10" key="1">
    <citation type="submission" date="2023-10" db="EMBL/GenBank/DDBJ databases">
        <title>Host Genetic Regulation of Human Gut Microbial Structural Variation.</title>
        <authorList>
            <person name="Harmsen H.J.M."/>
        </authorList>
    </citation>
    <scope>NUCLEOTIDE SEQUENCE [LARGE SCALE GENOMIC DNA]</scope>
    <source>
        <strain evidence="9 10">HTF-F</strain>
    </source>
</reference>
<dbReference type="InterPro" id="IPR050638">
    <property type="entry name" value="AA-Vitamin_Transporters"/>
</dbReference>
<comment type="similarity">
    <text evidence="2">Belongs to the EamA transporter family.</text>
</comment>
<organism evidence="9 10">
    <name type="scientific">Faecalibacterium wellingii</name>
    <dbReference type="NCBI Taxonomy" id="2929491"/>
    <lineage>
        <taxon>Bacteria</taxon>
        <taxon>Bacillati</taxon>
        <taxon>Bacillota</taxon>
        <taxon>Clostridia</taxon>
        <taxon>Eubacteriales</taxon>
        <taxon>Oscillospiraceae</taxon>
        <taxon>Faecalibacterium</taxon>
    </lineage>
</organism>
<dbReference type="InterPro" id="IPR037185">
    <property type="entry name" value="EmrE-like"/>
</dbReference>
<feature type="domain" description="EamA" evidence="8">
    <location>
        <begin position="21"/>
        <end position="164"/>
    </location>
</feature>
<feature type="transmembrane region" description="Helical" evidence="7">
    <location>
        <begin position="153"/>
        <end position="170"/>
    </location>
</feature>
<evidence type="ECO:0000256" key="1">
    <source>
        <dbReference type="ARBA" id="ARBA00004651"/>
    </source>
</evidence>
<protein>
    <submittedName>
        <fullName evidence="9">DMT family transporter</fullName>
    </submittedName>
</protein>
<dbReference type="PANTHER" id="PTHR32322">
    <property type="entry name" value="INNER MEMBRANE TRANSPORTER"/>
    <property type="match status" value="1"/>
</dbReference>
<feature type="domain" description="EamA" evidence="8">
    <location>
        <begin position="176"/>
        <end position="310"/>
    </location>
</feature>
<evidence type="ECO:0000313" key="10">
    <source>
        <dbReference type="Proteomes" id="UP001263246"/>
    </source>
</evidence>
<evidence type="ECO:0000256" key="7">
    <source>
        <dbReference type="SAM" id="Phobius"/>
    </source>
</evidence>
<evidence type="ECO:0000256" key="2">
    <source>
        <dbReference type="ARBA" id="ARBA00007362"/>
    </source>
</evidence>
<dbReference type="InterPro" id="IPR000620">
    <property type="entry name" value="EamA_dom"/>
</dbReference>
<keyword evidence="10" id="KW-1185">Reference proteome</keyword>
<comment type="subcellular location">
    <subcellularLocation>
        <location evidence="1">Cell membrane</location>
        <topology evidence="1">Multi-pass membrane protein</topology>
    </subcellularLocation>
</comment>
<feature type="transmembrane region" description="Helical" evidence="7">
    <location>
        <begin position="176"/>
        <end position="194"/>
    </location>
</feature>
<keyword evidence="6 7" id="KW-0472">Membrane</keyword>
<proteinExistence type="inferred from homology"/>
<comment type="caution">
    <text evidence="9">The sequence shown here is derived from an EMBL/GenBank/DDBJ whole genome shotgun (WGS) entry which is preliminary data.</text>
</comment>
<feature type="transmembrane region" description="Helical" evidence="7">
    <location>
        <begin position="234"/>
        <end position="255"/>
    </location>
</feature>
<evidence type="ECO:0000313" key="9">
    <source>
        <dbReference type="EMBL" id="MDU8687896.1"/>
    </source>
</evidence>
<dbReference type="RefSeq" id="WP_249237170.1">
    <property type="nucleotide sequence ID" value="NZ_CP094473.1"/>
</dbReference>
<feature type="transmembrane region" description="Helical" evidence="7">
    <location>
        <begin position="55"/>
        <end position="79"/>
    </location>
</feature>
<accession>A0ABU3TX66</accession>
<dbReference type="Pfam" id="PF00892">
    <property type="entry name" value="EamA"/>
    <property type="match status" value="2"/>
</dbReference>
<dbReference type="EMBL" id="JAWHPR010000002">
    <property type="protein sequence ID" value="MDU8687896.1"/>
    <property type="molecule type" value="Genomic_DNA"/>
</dbReference>
<keyword evidence="5 7" id="KW-1133">Transmembrane helix</keyword>
<evidence type="ECO:0000256" key="6">
    <source>
        <dbReference type="ARBA" id="ARBA00023136"/>
    </source>
</evidence>
<keyword evidence="4 7" id="KW-0812">Transmembrane</keyword>
<feature type="transmembrane region" description="Helical" evidence="7">
    <location>
        <begin position="291"/>
        <end position="309"/>
    </location>
</feature>
<dbReference type="PANTHER" id="PTHR32322:SF18">
    <property type="entry name" value="S-ADENOSYLMETHIONINE_S-ADENOSYLHOMOCYSTEINE TRANSPORTER"/>
    <property type="match status" value="1"/>
</dbReference>
<evidence type="ECO:0000256" key="5">
    <source>
        <dbReference type="ARBA" id="ARBA00022989"/>
    </source>
</evidence>